<name>A0AAN7C2Y1_9PEZI</name>
<reference evidence="1" key="2">
    <citation type="submission" date="2023-05" db="EMBL/GenBank/DDBJ databases">
        <authorList>
            <consortium name="Lawrence Berkeley National Laboratory"/>
            <person name="Steindorff A."/>
            <person name="Hensen N."/>
            <person name="Bonometti L."/>
            <person name="Westerberg I."/>
            <person name="Brannstrom I.O."/>
            <person name="Guillou S."/>
            <person name="Cros-Aarteil S."/>
            <person name="Calhoun S."/>
            <person name="Haridas S."/>
            <person name="Kuo A."/>
            <person name="Mondo S."/>
            <person name="Pangilinan J."/>
            <person name="Riley R."/>
            <person name="Labutti K."/>
            <person name="Andreopoulos B."/>
            <person name="Lipzen A."/>
            <person name="Chen C."/>
            <person name="Yanf M."/>
            <person name="Daum C."/>
            <person name="Ng V."/>
            <person name="Clum A."/>
            <person name="Ohm R."/>
            <person name="Martin F."/>
            <person name="Silar P."/>
            <person name="Natvig D."/>
            <person name="Lalanne C."/>
            <person name="Gautier V."/>
            <person name="Ament-Velasquez S.L."/>
            <person name="Kruys A."/>
            <person name="Hutchinson M.I."/>
            <person name="Powell A.J."/>
            <person name="Barry K."/>
            <person name="Miller A.N."/>
            <person name="Grigoriev I.V."/>
            <person name="Debuchy R."/>
            <person name="Gladieux P."/>
            <person name="Thoren M.H."/>
            <person name="Johannesson H."/>
        </authorList>
    </citation>
    <scope>NUCLEOTIDE SEQUENCE</scope>
    <source>
        <strain evidence="1">CBS 532.94</strain>
    </source>
</reference>
<comment type="caution">
    <text evidence="1">The sequence shown here is derived from an EMBL/GenBank/DDBJ whole genome shotgun (WGS) entry which is preliminary data.</text>
</comment>
<proteinExistence type="predicted"/>
<organism evidence="1 2">
    <name type="scientific">Achaetomium macrosporum</name>
    <dbReference type="NCBI Taxonomy" id="79813"/>
    <lineage>
        <taxon>Eukaryota</taxon>
        <taxon>Fungi</taxon>
        <taxon>Dikarya</taxon>
        <taxon>Ascomycota</taxon>
        <taxon>Pezizomycotina</taxon>
        <taxon>Sordariomycetes</taxon>
        <taxon>Sordariomycetidae</taxon>
        <taxon>Sordariales</taxon>
        <taxon>Chaetomiaceae</taxon>
        <taxon>Achaetomium</taxon>
    </lineage>
</organism>
<protein>
    <submittedName>
        <fullName evidence="1">Uncharacterized protein</fullName>
    </submittedName>
</protein>
<dbReference type="EMBL" id="MU860375">
    <property type="protein sequence ID" value="KAK4234399.1"/>
    <property type="molecule type" value="Genomic_DNA"/>
</dbReference>
<evidence type="ECO:0000313" key="2">
    <source>
        <dbReference type="Proteomes" id="UP001303760"/>
    </source>
</evidence>
<dbReference type="AlphaFoldDB" id="A0AAN7C2Y1"/>
<evidence type="ECO:0000313" key="1">
    <source>
        <dbReference type="EMBL" id="KAK4234399.1"/>
    </source>
</evidence>
<keyword evidence="2" id="KW-1185">Reference proteome</keyword>
<accession>A0AAN7C2Y1</accession>
<dbReference type="Proteomes" id="UP001303760">
    <property type="component" value="Unassembled WGS sequence"/>
</dbReference>
<reference evidence="1" key="1">
    <citation type="journal article" date="2023" name="Mol. Phylogenet. Evol.">
        <title>Genome-scale phylogeny and comparative genomics of the fungal order Sordariales.</title>
        <authorList>
            <person name="Hensen N."/>
            <person name="Bonometti L."/>
            <person name="Westerberg I."/>
            <person name="Brannstrom I.O."/>
            <person name="Guillou S."/>
            <person name="Cros-Aarteil S."/>
            <person name="Calhoun S."/>
            <person name="Haridas S."/>
            <person name="Kuo A."/>
            <person name="Mondo S."/>
            <person name="Pangilinan J."/>
            <person name="Riley R."/>
            <person name="LaButti K."/>
            <person name="Andreopoulos B."/>
            <person name="Lipzen A."/>
            <person name="Chen C."/>
            <person name="Yan M."/>
            <person name="Daum C."/>
            <person name="Ng V."/>
            <person name="Clum A."/>
            <person name="Steindorff A."/>
            <person name="Ohm R.A."/>
            <person name="Martin F."/>
            <person name="Silar P."/>
            <person name="Natvig D.O."/>
            <person name="Lalanne C."/>
            <person name="Gautier V."/>
            <person name="Ament-Velasquez S.L."/>
            <person name="Kruys A."/>
            <person name="Hutchinson M.I."/>
            <person name="Powell A.J."/>
            <person name="Barry K."/>
            <person name="Miller A.N."/>
            <person name="Grigoriev I.V."/>
            <person name="Debuchy R."/>
            <person name="Gladieux P."/>
            <person name="Hiltunen Thoren M."/>
            <person name="Johannesson H."/>
        </authorList>
    </citation>
    <scope>NUCLEOTIDE SEQUENCE</scope>
    <source>
        <strain evidence="1">CBS 532.94</strain>
    </source>
</reference>
<gene>
    <name evidence="1" type="ORF">C8A03DRAFT_47263</name>
</gene>
<sequence>MIQSIFISISFSFTLPPNSTKSPGPNSPSVQSPGMYSERPFQKWTIDGYPIAHVEGADHFMGGPSSVSIYWQNRVSTGRGNQFLDVTEYLARLGEFLRKGLCKVDSLNATRFDVYVVASSEFSQLEFRNALQENGLL</sequence>